<evidence type="ECO:0000256" key="12">
    <source>
        <dbReference type="ARBA" id="ARBA00023157"/>
    </source>
</evidence>
<name>A0A9P1J4Z4_9PELO</name>
<evidence type="ECO:0000313" key="21">
    <source>
        <dbReference type="EMBL" id="CAI5456407.1"/>
    </source>
</evidence>
<reference evidence="21" key="1">
    <citation type="submission" date="2022-11" db="EMBL/GenBank/DDBJ databases">
        <authorList>
            <person name="Kikuchi T."/>
        </authorList>
    </citation>
    <scope>NUCLEOTIDE SEQUENCE</scope>
    <source>
        <strain evidence="21">PS1010</strain>
    </source>
</reference>
<feature type="binding site" evidence="16">
    <location>
        <position position="193"/>
    </location>
    <ligand>
        <name>Zn(2+)</name>
        <dbReference type="ChEBI" id="CHEBI:29105"/>
        <note>catalytic</note>
    </ligand>
</feature>
<evidence type="ECO:0000256" key="8">
    <source>
        <dbReference type="ARBA" id="ARBA00022801"/>
    </source>
</evidence>
<evidence type="ECO:0000256" key="5">
    <source>
        <dbReference type="ARBA" id="ARBA00022670"/>
    </source>
</evidence>
<dbReference type="OrthoDB" id="291007at2759"/>
<dbReference type="PROSITE" id="PS51864">
    <property type="entry name" value="ASTACIN"/>
    <property type="match status" value="1"/>
</dbReference>
<keyword evidence="5 16" id="KW-0645">Protease</keyword>
<keyword evidence="4" id="KW-0245">EGF-like domain</keyword>
<dbReference type="InterPro" id="IPR001506">
    <property type="entry name" value="Peptidase_M12A"/>
</dbReference>
<dbReference type="InterPro" id="IPR035914">
    <property type="entry name" value="Sperma_CUB_dom_sf"/>
</dbReference>
<dbReference type="InterPro" id="IPR017050">
    <property type="entry name" value="Metallopeptidase_nem"/>
</dbReference>
<dbReference type="GO" id="GO:0018996">
    <property type="term" value="P:molting cycle, collagen and cuticulin-based cuticle"/>
    <property type="evidence" value="ECO:0007669"/>
    <property type="project" value="InterPro"/>
</dbReference>
<dbReference type="CDD" id="cd00041">
    <property type="entry name" value="CUB"/>
    <property type="match status" value="1"/>
</dbReference>
<evidence type="ECO:0000256" key="6">
    <source>
        <dbReference type="ARBA" id="ARBA00022723"/>
    </source>
</evidence>
<dbReference type="PROSITE" id="PS00022">
    <property type="entry name" value="EGF_1"/>
    <property type="match status" value="1"/>
</dbReference>
<evidence type="ECO:0000256" key="14">
    <source>
        <dbReference type="PIRNR" id="PIRNR036365"/>
    </source>
</evidence>
<dbReference type="Proteomes" id="UP001152747">
    <property type="component" value="Unassembled WGS sequence"/>
</dbReference>
<dbReference type="GO" id="GO:0008270">
    <property type="term" value="F:zinc ion binding"/>
    <property type="evidence" value="ECO:0007669"/>
    <property type="project" value="UniProtKB-UniRule"/>
</dbReference>
<dbReference type="InterPro" id="IPR000742">
    <property type="entry name" value="EGF"/>
</dbReference>
<keyword evidence="7 18" id="KW-0732">Signal</keyword>
<dbReference type="GO" id="GO:0005576">
    <property type="term" value="C:extracellular region"/>
    <property type="evidence" value="ECO:0007669"/>
    <property type="project" value="UniProtKB-SubCell"/>
</dbReference>
<evidence type="ECO:0000259" key="19">
    <source>
        <dbReference type="PROSITE" id="PS01180"/>
    </source>
</evidence>
<keyword evidence="11" id="KW-0865">Zymogen</keyword>
<keyword evidence="10 16" id="KW-0482">Metalloprotease</keyword>
<evidence type="ECO:0000256" key="7">
    <source>
        <dbReference type="ARBA" id="ARBA00022729"/>
    </source>
</evidence>
<keyword evidence="12" id="KW-1015">Disulfide bond</keyword>
<dbReference type="InterPro" id="IPR024079">
    <property type="entry name" value="MetalloPept_cat_dom_sf"/>
</dbReference>
<comment type="subcellular location">
    <subcellularLocation>
        <location evidence="2 14">Secreted</location>
    </subcellularLocation>
</comment>
<evidence type="ECO:0000256" key="13">
    <source>
        <dbReference type="ARBA" id="ARBA00023180"/>
    </source>
</evidence>
<evidence type="ECO:0000256" key="2">
    <source>
        <dbReference type="ARBA" id="ARBA00004613"/>
    </source>
</evidence>
<feature type="active site" evidence="16">
    <location>
        <position position="194"/>
    </location>
</feature>
<sequence length="514" mass="58258">MYILSFLLFLPFIFSQNDPAQFQNLLTNFFKMSSNYKLTPRTTSNYATPINYKYIDRTEYAVNRRILSKVFESDLVLTKPQMEDVIDTFRSRITGTPKRVKRNAAIGGDKYRWPNSTVPFEYKDNSTEWREIVRNGMKRWEKETCIRFRKHNGEKDYAVFFKGGGCYSNVGRTGGRQYISIGYGCEGAGIVAHEIGHALGFWHEQSRPDRDQFININEDKLMKGVQGNFEKKDDLQATDIPYDLGSVMHYGPQAFTKDFRYVTIETKDHRFQHTIGQRGDLSFTDVKHANKLYCSHICTQKLYCENGGYEDPLNCSMCKCPPGLGGQRCERIAPSKYGCGGEYFASANWQTITNTEVGECHWRIIAPSGRIHFEVIDTKYKCDSSCAENYLEIKHSKHAERTGFRQCCNPVPGRIVSESNQVIINSISQVAPANFTIRFILDSASHVPPPPAAWEGNGGLTGLWGANEVGIDNTLEQVVLKDLPRVLQNSRGKPSIGSFFSLLDTFLKSNNGGK</sequence>
<dbReference type="Pfam" id="PF00431">
    <property type="entry name" value="CUB"/>
    <property type="match status" value="1"/>
</dbReference>
<dbReference type="SUPFAM" id="SSF55486">
    <property type="entry name" value="Metalloproteases ('zincins'), catalytic domain"/>
    <property type="match status" value="1"/>
</dbReference>
<keyword evidence="8 16" id="KW-0378">Hydrolase</keyword>
<accession>A0A9P1J4Z4</accession>
<feature type="domain" description="Peptidase M12A" evidence="20">
    <location>
        <begin position="104"/>
        <end position="295"/>
    </location>
</feature>
<evidence type="ECO:0000256" key="9">
    <source>
        <dbReference type="ARBA" id="ARBA00022833"/>
    </source>
</evidence>
<proteinExistence type="predicted"/>
<dbReference type="Gene3D" id="2.60.120.290">
    <property type="entry name" value="Spermadhesin, CUB domain"/>
    <property type="match status" value="1"/>
</dbReference>
<keyword evidence="13" id="KW-0325">Glycoprotein</keyword>
<dbReference type="FunFam" id="3.40.390.10:FF:000048">
    <property type="entry name" value="Zinc metalloproteinase"/>
    <property type="match status" value="1"/>
</dbReference>
<evidence type="ECO:0000256" key="4">
    <source>
        <dbReference type="ARBA" id="ARBA00022536"/>
    </source>
</evidence>
<dbReference type="InterPro" id="IPR034035">
    <property type="entry name" value="Astacin-like_dom"/>
</dbReference>
<dbReference type="SMART" id="SM00042">
    <property type="entry name" value="CUB"/>
    <property type="match status" value="1"/>
</dbReference>
<dbReference type="CDD" id="cd04280">
    <property type="entry name" value="ZnMc_astacin_like"/>
    <property type="match status" value="1"/>
</dbReference>
<dbReference type="Gene3D" id="3.40.390.10">
    <property type="entry name" value="Collagenase (Catalytic Domain)"/>
    <property type="match status" value="1"/>
</dbReference>
<feature type="chain" id="PRO_5040411857" description="Zinc metalloproteinase" evidence="18">
    <location>
        <begin position="16"/>
        <end position="514"/>
    </location>
</feature>
<evidence type="ECO:0000256" key="16">
    <source>
        <dbReference type="PROSITE-ProRule" id="PRU01211"/>
    </source>
</evidence>
<dbReference type="GO" id="GO:0006508">
    <property type="term" value="P:proteolysis"/>
    <property type="evidence" value="ECO:0007669"/>
    <property type="project" value="UniProtKB-KW"/>
</dbReference>
<dbReference type="PIRSF" id="PIRSF036365">
    <property type="entry name" value="Astacin_nematoda"/>
    <property type="match status" value="1"/>
</dbReference>
<dbReference type="Pfam" id="PF01400">
    <property type="entry name" value="Astacin"/>
    <property type="match status" value="1"/>
</dbReference>
<keyword evidence="6 16" id="KW-0479">Metal-binding</keyword>
<keyword evidence="22" id="KW-1185">Reference proteome</keyword>
<evidence type="ECO:0000313" key="22">
    <source>
        <dbReference type="Proteomes" id="UP001152747"/>
    </source>
</evidence>
<evidence type="ECO:0000256" key="3">
    <source>
        <dbReference type="ARBA" id="ARBA00022525"/>
    </source>
</evidence>
<evidence type="ECO:0000256" key="1">
    <source>
        <dbReference type="ARBA" id="ARBA00002657"/>
    </source>
</evidence>
<organism evidence="21 22">
    <name type="scientific">Caenorhabditis angaria</name>
    <dbReference type="NCBI Taxonomy" id="860376"/>
    <lineage>
        <taxon>Eukaryota</taxon>
        <taxon>Metazoa</taxon>
        <taxon>Ecdysozoa</taxon>
        <taxon>Nematoda</taxon>
        <taxon>Chromadorea</taxon>
        <taxon>Rhabditida</taxon>
        <taxon>Rhabditina</taxon>
        <taxon>Rhabditomorpha</taxon>
        <taxon>Rhabditoidea</taxon>
        <taxon>Rhabditidae</taxon>
        <taxon>Peloderinae</taxon>
        <taxon>Caenorhabditis</taxon>
    </lineage>
</organism>
<evidence type="ECO:0000259" key="20">
    <source>
        <dbReference type="PROSITE" id="PS51864"/>
    </source>
</evidence>
<dbReference type="PRINTS" id="PR00480">
    <property type="entry name" value="ASTACIN"/>
</dbReference>
<protein>
    <recommendedName>
        <fullName evidence="14">Zinc metalloproteinase</fullName>
    </recommendedName>
</protein>
<dbReference type="InterPro" id="IPR000859">
    <property type="entry name" value="CUB_dom"/>
</dbReference>
<evidence type="ECO:0000256" key="10">
    <source>
        <dbReference type="ARBA" id="ARBA00023049"/>
    </source>
</evidence>
<comment type="caution">
    <text evidence="15">Lacks conserved residue(s) required for the propagation of feature annotation.</text>
</comment>
<evidence type="ECO:0000256" key="15">
    <source>
        <dbReference type="PROSITE-ProRule" id="PRU00059"/>
    </source>
</evidence>
<dbReference type="PANTHER" id="PTHR10127:SF898">
    <property type="entry name" value="ZINC METALLOPROTEINASE NAS-30"/>
    <property type="match status" value="1"/>
</dbReference>
<gene>
    <name evidence="21" type="ORF">CAMP_LOCUS19044</name>
</gene>
<feature type="domain" description="CUB" evidence="19">
    <location>
        <begin position="339"/>
        <end position="442"/>
    </location>
</feature>
<comment type="function">
    <text evidence="1">Metalloprotease.</text>
</comment>
<keyword evidence="3 14" id="KW-0964">Secreted</keyword>
<evidence type="ECO:0000256" key="17">
    <source>
        <dbReference type="RuleBase" id="RU361183"/>
    </source>
</evidence>
<feature type="binding site" evidence="16">
    <location>
        <position position="197"/>
    </location>
    <ligand>
        <name>Zn(2+)</name>
        <dbReference type="ChEBI" id="CHEBI:29105"/>
        <note>catalytic</note>
    </ligand>
</feature>
<dbReference type="SMART" id="SM00235">
    <property type="entry name" value="ZnMc"/>
    <property type="match status" value="1"/>
</dbReference>
<dbReference type="EMBL" id="CANHGI010000006">
    <property type="protein sequence ID" value="CAI5456407.1"/>
    <property type="molecule type" value="Genomic_DNA"/>
</dbReference>
<comment type="cofactor">
    <cofactor evidence="16 17">
        <name>Zn(2+)</name>
        <dbReference type="ChEBI" id="CHEBI:29105"/>
    </cofactor>
    <text evidence="16 17">Binds 1 zinc ion per subunit.</text>
</comment>
<dbReference type="SUPFAM" id="SSF49854">
    <property type="entry name" value="Spermadhesin, CUB domain"/>
    <property type="match status" value="1"/>
</dbReference>
<feature type="binding site" evidence="16">
    <location>
        <position position="203"/>
    </location>
    <ligand>
        <name>Zn(2+)</name>
        <dbReference type="ChEBI" id="CHEBI:29105"/>
        <note>catalytic</note>
    </ligand>
</feature>
<dbReference type="InterPro" id="IPR006026">
    <property type="entry name" value="Peptidase_Metallo"/>
</dbReference>
<evidence type="ECO:0000256" key="11">
    <source>
        <dbReference type="ARBA" id="ARBA00023145"/>
    </source>
</evidence>
<dbReference type="PROSITE" id="PS01180">
    <property type="entry name" value="CUB"/>
    <property type="match status" value="1"/>
</dbReference>
<dbReference type="AlphaFoldDB" id="A0A9P1J4Z4"/>
<evidence type="ECO:0000256" key="18">
    <source>
        <dbReference type="SAM" id="SignalP"/>
    </source>
</evidence>
<feature type="signal peptide" evidence="18">
    <location>
        <begin position="1"/>
        <end position="15"/>
    </location>
</feature>
<keyword evidence="9 16" id="KW-0862">Zinc</keyword>
<dbReference type="PANTHER" id="PTHR10127">
    <property type="entry name" value="DISCOIDIN, CUB, EGF, LAMININ , AND ZINC METALLOPROTEASE DOMAIN CONTAINING"/>
    <property type="match status" value="1"/>
</dbReference>
<comment type="caution">
    <text evidence="21">The sequence shown here is derived from an EMBL/GenBank/DDBJ whole genome shotgun (WGS) entry which is preliminary data.</text>
</comment>
<dbReference type="GO" id="GO:0004222">
    <property type="term" value="F:metalloendopeptidase activity"/>
    <property type="evidence" value="ECO:0007669"/>
    <property type="project" value="UniProtKB-UniRule"/>
</dbReference>